<dbReference type="Pfam" id="PF13649">
    <property type="entry name" value="Methyltransf_25"/>
    <property type="match status" value="1"/>
</dbReference>
<dbReference type="InterPro" id="IPR029063">
    <property type="entry name" value="SAM-dependent_MTases_sf"/>
</dbReference>
<accession>A0ABS3SL40</accession>
<dbReference type="EMBL" id="JAGFBM010000010">
    <property type="protein sequence ID" value="MBO3086442.1"/>
    <property type="molecule type" value="Genomic_DNA"/>
</dbReference>
<reference evidence="2 3" key="1">
    <citation type="submission" date="2021-03" db="EMBL/GenBank/DDBJ databases">
        <title>novel species in genus Cellulomonas.</title>
        <authorList>
            <person name="Zhang G."/>
        </authorList>
    </citation>
    <scope>NUCLEOTIDE SEQUENCE [LARGE SCALE GENOMIC DNA]</scope>
    <source>
        <strain evidence="3">zg-ZUI188</strain>
    </source>
</reference>
<keyword evidence="2" id="KW-0808">Transferase</keyword>
<dbReference type="Proteomes" id="UP000678317">
    <property type="component" value="Unassembled WGS sequence"/>
</dbReference>
<dbReference type="Gene3D" id="3.40.50.150">
    <property type="entry name" value="Vaccinia Virus protein VP39"/>
    <property type="match status" value="1"/>
</dbReference>
<sequence>MTDPANFYTGLVVQAYSALKAQTFDPAPYAAFVRSHGQPGLEVGCGAGQPLLELVSNGLDVDGVDSSPDMIEQARTAARQQGLDVRLHVARMEQMDLGRQYRSIYLAGPTFQLLPDDEVALRALEAFRRHLAPGGTLMVPLWVAGPTPAEQLGAAREAVDDSGAVLRYTPVSEVYDPATRTRRTAVTYERVPTTGPRERVDREWVIHWQTLRTITELASQAGLTVRNVEPPSAAGDADLGAEFTVFLTHA</sequence>
<feature type="domain" description="Methyltransferase" evidence="1">
    <location>
        <begin position="41"/>
        <end position="135"/>
    </location>
</feature>
<dbReference type="SUPFAM" id="SSF53335">
    <property type="entry name" value="S-adenosyl-L-methionine-dependent methyltransferases"/>
    <property type="match status" value="1"/>
</dbReference>
<dbReference type="GO" id="GO:0032259">
    <property type="term" value="P:methylation"/>
    <property type="evidence" value="ECO:0007669"/>
    <property type="project" value="UniProtKB-KW"/>
</dbReference>
<protein>
    <submittedName>
        <fullName evidence="2">Class I SAM-dependent methyltransferase</fullName>
    </submittedName>
</protein>
<dbReference type="Gene3D" id="2.20.130.10">
    <property type="entry name" value="CAC2371-like domains"/>
    <property type="match status" value="1"/>
</dbReference>
<gene>
    <name evidence="2" type="ORF">J4035_17495</name>
</gene>
<proteinExistence type="predicted"/>
<dbReference type="InterPro" id="IPR041698">
    <property type="entry name" value="Methyltransf_25"/>
</dbReference>
<keyword evidence="3" id="KW-1185">Reference proteome</keyword>
<dbReference type="CDD" id="cd02440">
    <property type="entry name" value="AdoMet_MTases"/>
    <property type="match status" value="1"/>
</dbReference>
<evidence type="ECO:0000259" key="1">
    <source>
        <dbReference type="Pfam" id="PF13649"/>
    </source>
</evidence>
<dbReference type="GO" id="GO:0008168">
    <property type="term" value="F:methyltransferase activity"/>
    <property type="evidence" value="ECO:0007669"/>
    <property type="project" value="UniProtKB-KW"/>
</dbReference>
<keyword evidence="2" id="KW-0489">Methyltransferase</keyword>
<dbReference type="InterPro" id="IPR050508">
    <property type="entry name" value="Methyltransf_Superfamily"/>
</dbReference>
<evidence type="ECO:0000313" key="3">
    <source>
        <dbReference type="Proteomes" id="UP000678317"/>
    </source>
</evidence>
<name>A0ABS3SL40_9CELL</name>
<organism evidence="2 3">
    <name type="scientific">Cellulomonas fengjieae</name>
    <dbReference type="NCBI Taxonomy" id="2819978"/>
    <lineage>
        <taxon>Bacteria</taxon>
        <taxon>Bacillati</taxon>
        <taxon>Actinomycetota</taxon>
        <taxon>Actinomycetes</taxon>
        <taxon>Micrococcales</taxon>
        <taxon>Cellulomonadaceae</taxon>
        <taxon>Cellulomonas</taxon>
    </lineage>
</organism>
<dbReference type="RefSeq" id="WP_208290459.1">
    <property type="nucleotide sequence ID" value="NZ_CP074404.1"/>
</dbReference>
<dbReference type="PANTHER" id="PTHR42912">
    <property type="entry name" value="METHYLTRANSFERASE"/>
    <property type="match status" value="1"/>
</dbReference>
<evidence type="ECO:0000313" key="2">
    <source>
        <dbReference type="EMBL" id="MBO3086442.1"/>
    </source>
</evidence>
<comment type="caution">
    <text evidence="2">The sequence shown here is derived from an EMBL/GenBank/DDBJ whole genome shotgun (WGS) entry which is preliminary data.</text>
</comment>